<organism evidence="7 8">
    <name type="scientific">Peptoniphilus olsenii</name>
    <dbReference type="NCBI Taxonomy" id="411570"/>
    <lineage>
        <taxon>Bacteria</taxon>
        <taxon>Bacillati</taxon>
        <taxon>Bacillota</taxon>
        <taxon>Tissierellia</taxon>
        <taxon>Tissierellales</taxon>
        <taxon>Peptoniphilaceae</taxon>
        <taxon>Peptoniphilus</taxon>
    </lineage>
</organism>
<keyword evidence="8" id="KW-1185">Reference proteome</keyword>
<dbReference type="EMBL" id="JBEPMA010000013">
    <property type="protein sequence ID" value="MET3618037.1"/>
    <property type="molecule type" value="Genomic_DNA"/>
</dbReference>
<dbReference type="NCBIfam" id="NF006870">
    <property type="entry name" value="PRK09364.1"/>
    <property type="match status" value="1"/>
</dbReference>
<dbReference type="CDD" id="cd01420">
    <property type="entry name" value="MoaC_PE"/>
    <property type="match status" value="1"/>
</dbReference>
<dbReference type="InterPro" id="IPR047594">
    <property type="entry name" value="MoaC_bact/euk"/>
</dbReference>
<evidence type="ECO:0000256" key="2">
    <source>
        <dbReference type="ARBA" id="ARBA00005046"/>
    </source>
</evidence>
<dbReference type="PANTHER" id="PTHR43764">
    <property type="entry name" value="MOLYBDENUM COFACTOR BIOSYNTHESIS"/>
    <property type="match status" value="1"/>
</dbReference>
<dbReference type="PANTHER" id="PTHR43764:SF1">
    <property type="entry name" value="MOLYBDOPTERIN MOLYBDOTRANSFERASE"/>
    <property type="match status" value="1"/>
</dbReference>
<reference evidence="7 8" key="1">
    <citation type="submission" date="2024-06" db="EMBL/GenBank/DDBJ databases">
        <title>Genomic Encyclopedia of Type Strains, Phase IV (KMG-IV): sequencing the most valuable type-strain genomes for metagenomic binning, comparative biology and taxonomic classification.</title>
        <authorList>
            <person name="Goeker M."/>
        </authorList>
    </citation>
    <scope>NUCLEOTIDE SEQUENCE [LARGE SCALE GENOMIC DNA]</scope>
    <source>
        <strain evidence="7 8">DSM 21460</strain>
    </source>
</reference>
<dbReference type="RefSeq" id="WP_354369002.1">
    <property type="nucleotide sequence ID" value="NZ_JBEPMA010000013.1"/>
</dbReference>
<dbReference type="NCBIfam" id="NF002947">
    <property type="entry name" value="PRK03604.1"/>
    <property type="match status" value="1"/>
</dbReference>
<evidence type="ECO:0000256" key="3">
    <source>
        <dbReference type="ARBA" id="ARBA00012575"/>
    </source>
</evidence>
<dbReference type="InterPro" id="IPR051920">
    <property type="entry name" value="MPT_Adenylyltrnsfr/MoaC-Rel"/>
</dbReference>
<dbReference type="PIRSF" id="PIRSF036594">
    <property type="entry name" value="MoaC_MogA"/>
    <property type="match status" value="1"/>
</dbReference>
<dbReference type="Gene3D" id="3.30.70.640">
    <property type="entry name" value="Molybdopterin cofactor biosynthesis C (MoaC) domain"/>
    <property type="match status" value="1"/>
</dbReference>
<dbReference type="InterPro" id="IPR012247">
    <property type="entry name" value="MoaC_MogA"/>
</dbReference>
<evidence type="ECO:0000256" key="4">
    <source>
        <dbReference type="ARBA" id="ARBA00023150"/>
    </source>
</evidence>
<keyword evidence="4" id="KW-0501">Molybdenum cofactor biosynthesis</keyword>
<name>A0ABV2JB99_9FIRM</name>
<dbReference type="Proteomes" id="UP001549162">
    <property type="component" value="Unassembled WGS sequence"/>
</dbReference>
<evidence type="ECO:0000313" key="7">
    <source>
        <dbReference type="EMBL" id="MET3618037.1"/>
    </source>
</evidence>
<dbReference type="NCBIfam" id="TIGR00581">
    <property type="entry name" value="moaC"/>
    <property type="match status" value="1"/>
</dbReference>
<evidence type="ECO:0000256" key="1">
    <source>
        <dbReference type="ARBA" id="ARBA00001637"/>
    </source>
</evidence>
<sequence length="318" mass="35269">MFTHLDEKGRGQMVDISEKSPSIRKAIAKGYIKLKSETVDAIKNEKLKKGDVLSIAQVAAIQGVKNTSSIIPMAHPLLLNGIHVNFYFEENLLYCEVEVKCEGKTGVEMEALTGVSCGLLTVYDMCKSIDKTMSIEKVYLVEKTGGKSGHFHSEYEQNSKYDYAVVIASDSRSKGENIDKCIDAFKDTMPNNFNLEYSKIIPDEIENIKNELIYLADEKKIPLIFTSGGTGFSNRDVTPEATQLVIEKCASSISDAIRLYSKEKTNQWMLSRATSGIRKNSLIINLPGSPKAVKESIYAVLPALSHGLDILLGNFREH</sequence>
<dbReference type="Gene3D" id="3.40.980.10">
    <property type="entry name" value="MoaB/Mog-like domain"/>
    <property type="match status" value="1"/>
</dbReference>
<evidence type="ECO:0000259" key="6">
    <source>
        <dbReference type="SMART" id="SM00852"/>
    </source>
</evidence>
<dbReference type="Pfam" id="PF01967">
    <property type="entry name" value="MoaC"/>
    <property type="match status" value="1"/>
</dbReference>
<dbReference type="InterPro" id="IPR002820">
    <property type="entry name" value="Mopterin_CF_biosynth-C_dom"/>
</dbReference>
<dbReference type="InterPro" id="IPR023045">
    <property type="entry name" value="MoaC"/>
</dbReference>
<accession>A0ABV2JB99</accession>
<dbReference type="Pfam" id="PF00994">
    <property type="entry name" value="MoCF_biosynth"/>
    <property type="match status" value="1"/>
</dbReference>
<dbReference type="SMART" id="SM00852">
    <property type="entry name" value="MoCF_biosynth"/>
    <property type="match status" value="1"/>
</dbReference>
<dbReference type="InterPro" id="IPR036522">
    <property type="entry name" value="MoaC_sf"/>
</dbReference>
<dbReference type="InterPro" id="IPR036425">
    <property type="entry name" value="MoaB/Mog-like_dom_sf"/>
</dbReference>
<evidence type="ECO:0000313" key="8">
    <source>
        <dbReference type="Proteomes" id="UP001549162"/>
    </source>
</evidence>
<feature type="domain" description="MoaB/Mog" evidence="6">
    <location>
        <begin position="164"/>
        <end position="307"/>
    </location>
</feature>
<proteinExistence type="predicted"/>
<comment type="catalytic activity">
    <reaction evidence="1">
        <text>(8S)-3',8-cyclo-7,8-dihydroguanosine 5'-triphosphate = cyclic pyranopterin phosphate + diphosphate</text>
        <dbReference type="Rhea" id="RHEA:49580"/>
        <dbReference type="ChEBI" id="CHEBI:33019"/>
        <dbReference type="ChEBI" id="CHEBI:59648"/>
        <dbReference type="ChEBI" id="CHEBI:131766"/>
        <dbReference type="EC" id="4.6.1.17"/>
    </reaction>
</comment>
<gene>
    <name evidence="7" type="ORF">ABID14_001672</name>
</gene>
<protein>
    <recommendedName>
        <fullName evidence="3">cyclic pyranopterin monophosphate synthase</fullName>
        <ecNumber evidence="3">4.6.1.17</ecNumber>
    </recommendedName>
</protein>
<dbReference type="EC" id="4.6.1.17" evidence="3"/>
<dbReference type="SUPFAM" id="SSF55040">
    <property type="entry name" value="Molybdenum cofactor biosynthesis protein C, MoaC"/>
    <property type="match status" value="1"/>
</dbReference>
<dbReference type="CDD" id="cd00886">
    <property type="entry name" value="MogA_MoaB"/>
    <property type="match status" value="1"/>
</dbReference>
<evidence type="ECO:0000256" key="5">
    <source>
        <dbReference type="ARBA" id="ARBA00023239"/>
    </source>
</evidence>
<keyword evidence="5" id="KW-0456">Lyase</keyword>
<comment type="pathway">
    <text evidence="2">Cofactor biosynthesis; molybdopterin biosynthesis.</text>
</comment>
<dbReference type="SUPFAM" id="SSF53218">
    <property type="entry name" value="Molybdenum cofactor biosynthesis proteins"/>
    <property type="match status" value="1"/>
</dbReference>
<comment type="caution">
    <text evidence="7">The sequence shown here is derived from an EMBL/GenBank/DDBJ whole genome shotgun (WGS) entry which is preliminary data.</text>
</comment>
<dbReference type="InterPro" id="IPR001453">
    <property type="entry name" value="MoaB/Mog_dom"/>
</dbReference>